<dbReference type="Pfam" id="PF07963">
    <property type="entry name" value="N_methyl"/>
    <property type="match status" value="1"/>
</dbReference>
<reference evidence="2 3" key="1">
    <citation type="journal article" date="2016" name="Nat. Commun.">
        <title>Thousands of microbial genomes shed light on interconnected biogeochemical processes in an aquifer system.</title>
        <authorList>
            <person name="Anantharaman K."/>
            <person name="Brown C.T."/>
            <person name="Hug L.A."/>
            <person name="Sharon I."/>
            <person name="Castelle C.J."/>
            <person name="Probst A.J."/>
            <person name="Thomas B.C."/>
            <person name="Singh A."/>
            <person name="Wilkins M.J."/>
            <person name="Karaoz U."/>
            <person name="Brodie E.L."/>
            <person name="Williams K.H."/>
            <person name="Hubbard S.S."/>
            <person name="Banfield J.F."/>
        </authorList>
    </citation>
    <scope>NUCLEOTIDE SEQUENCE [LARGE SCALE GENOMIC DNA]</scope>
</reference>
<evidence type="ECO:0000313" key="3">
    <source>
        <dbReference type="Proteomes" id="UP000179102"/>
    </source>
</evidence>
<keyword evidence="1" id="KW-1133">Transmembrane helix</keyword>
<proteinExistence type="predicted"/>
<dbReference type="Proteomes" id="UP000179102">
    <property type="component" value="Unassembled WGS sequence"/>
</dbReference>
<feature type="transmembrane region" description="Helical" evidence="1">
    <location>
        <begin position="12"/>
        <end position="31"/>
    </location>
</feature>
<evidence type="ECO:0000313" key="2">
    <source>
        <dbReference type="EMBL" id="OGD86645.1"/>
    </source>
</evidence>
<keyword evidence="1" id="KW-0472">Membrane</keyword>
<name>A0A1F5G4A4_9BACT</name>
<dbReference type="PROSITE" id="PS00409">
    <property type="entry name" value="PROKAR_NTER_METHYL"/>
    <property type="match status" value="1"/>
</dbReference>
<comment type="caution">
    <text evidence="2">The sequence shown here is derived from an EMBL/GenBank/DDBJ whole genome shotgun (WGS) entry which is preliminary data.</text>
</comment>
<gene>
    <name evidence="2" type="ORF">A2870_00235</name>
</gene>
<organism evidence="2 3">
    <name type="scientific">Candidatus Curtissbacteria bacterium RIFCSPHIGHO2_01_FULL_41_11</name>
    <dbReference type="NCBI Taxonomy" id="1797711"/>
    <lineage>
        <taxon>Bacteria</taxon>
        <taxon>Candidatus Curtissiibacteriota</taxon>
    </lineage>
</organism>
<protein>
    <submittedName>
        <fullName evidence="2">Uncharacterized protein</fullName>
    </submittedName>
</protein>
<dbReference type="AlphaFoldDB" id="A0A1F5G4A4"/>
<keyword evidence="1" id="KW-0812">Transmembrane</keyword>
<dbReference type="STRING" id="1797711.A2870_00235"/>
<evidence type="ECO:0000256" key="1">
    <source>
        <dbReference type="SAM" id="Phobius"/>
    </source>
</evidence>
<sequence>MDFKKGFTLVELIIGFGLIGLVSVLVASLYFTNFRLFSNQSTSIDINSQNKIAVDEIVNEARQSQGVAESCCLPTETTTSTVLVLQLWPLDANGDPFDPSGNYDYIIYKADPDDSTRIQKKVVADASSTRPASTQILATALAPDGLQFTYDNGTPSLAAKVTVSVSTTGTAAGKTQTVTQTGSATLRNK</sequence>
<accession>A0A1F5G4A4</accession>
<dbReference type="InterPro" id="IPR012902">
    <property type="entry name" value="N_methyl_site"/>
</dbReference>
<dbReference type="EMBL" id="MFAZ01000037">
    <property type="protein sequence ID" value="OGD86645.1"/>
    <property type="molecule type" value="Genomic_DNA"/>
</dbReference>